<organism evidence="6 7">
    <name type="scientific">Rhizobium multihospitium</name>
    <dbReference type="NCBI Taxonomy" id="410764"/>
    <lineage>
        <taxon>Bacteria</taxon>
        <taxon>Pseudomonadati</taxon>
        <taxon>Pseudomonadota</taxon>
        <taxon>Alphaproteobacteria</taxon>
        <taxon>Hyphomicrobiales</taxon>
        <taxon>Rhizobiaceae</taxon>
        <taxon>Rhizobium/Agrobacterium group</taxon>
        <taxon>Rhizobium</taxon>
    </lineage>
</organism>
<proteinExistence type="predicted"/>
<protein>
    <recommendedName>
        <fullName evidence="8">MAPEG family protein</fullName>
    </recommendedName>
</protein>
<keyword evidence="2 5" id="KW-0812">Transmembrane</keyword>
<dbReference type="STRING" id="410764.GA0061103_2638"/>
<gene>
    <name evidence="6" type="ORF">GA0061103_2638</name>
</gene>
<dbReference type="InterPro" id="IPR023352">
    <property type="entry name" value="MAPEG-like_dom_sf"/>
</dbReference>
<dbReference type="InterPro" id="IPR001129">
    <property type="entry name" value="Membr-assoc_MAPEG"/>
</dbReference>
<keyword evidence="4 5" id="KW-0472">Membrane</keyword>
<evidence type="ECO:0000256" key="1">
    <source>
        <dbReference type="ARBA" id="ARBA00004370"/>
    </source>
</evidence>
<feature type="transmembrane region" description="Helical" evidence="5">
    <location>
        <begin position="6"/>
        <end position="26"/>
    </location>
</feature>
<feature type="transmembrane region" description="Helical" evidence="5">
    <location>
        <begin position="117"/>
        <end position="139"/>
    </location>
</feature>
<dbReference type="GO" id="GO:0016020">
    <property type="term" value="C:membrane"/>
    <property type="evidence" value="ECO:0007669"/>
    <property type="project" value="UniProtKB-SubCell"/>
</dbReference>
<evidence type="ECO:0000256" key="2">
    <source>
        <dbReference type="ARBA" id="ARBA00022692"/>
    </source>
</evidence>
<evidence type="ECO:0000256" key="5">
    <source>
        <dbReference type="SAM" id="Phobius"/>
    </source>
</evidence>
<dbReference type="Pfam" id="PF01124">
    <property type="entry name" value="MAPEG"/>
    <property type="match status" value="1"/>
</dbReference>
<dbReference type="EMBL" id="FMAG01000002">
    <property type="protein sequence ID" value="SCB18931.1"/>
    <property type="molecule type" value="Genomic_DNA"/>
</dbReference>
<accession>A0A1C3UTY4</accession>
<keyword evidence="7" id="KW-1185">Reference proteome</keyword>
<evidence type="ECO:0000256" key="4">
    <source>
        <dbReference type="ARBA" id="ARBA00023136"/>
    </source>
</evidence>
<comment type="subcellular location">
    <subcellularLocation>
        <location evidence="1">Membrane</location>
    </subcellularLocation>
</comment>
<reference evidence="7" key="1">
    <citation type="submission" date="2016-08" db="EMBL/GenBank/DDBJ databases">
        <authorList>
            <person name="Varghese N."/>
            <person name="Submissions Spin"/>
        </authorList>
    </citation>
    <scope>NUCLEOTIDE SEQUENCE [LARGE SCALE GENOMIC DNA]</scope>
    <source>
        <strain evidence="7">HAMBI 2975</strain>
    </source>
</reference>
<evidence type="ECO:0000313" key="7">
    <source>
        <dbReference type="Proteomes" id="UP000199101"/>
    </source>
</evidence>
<dbReference type="RefSeq" id="WP_092709322.1">
    <property type="nucleotide sequence ID" value="NZ_FMAG01000002.1"/>
</dbReference>
<dbReference type="OrthoDB" id="5516290at2"/>
<dbReference type="SUPFAM" id="SSF161084">
    <property type="entry name" value="MAPEG domain-like"/>
    <property type="match status" value="1"/>
</dbReference>
<sequence>MTGYEMFWPMVAHAVLVFILYALLGWRRRVLVKAGRIQPANFRENHAANEPAESLVVRNSIANQFEVPLLFHACCIVLYTTQADNLAAIILAWIFVVARYAHAYVHVTSNNLRYRSPLFALGFAALVFMWAWLAIWLAFS</sequence>
<evidence type="ECO:0000313" key="6">
    <source>
        <dbReference type="EMBL" id="SCB18931.1"/>
    </source>
</evidence>
<evidence type="ECO:0000256" key="3">
    <source>
        <dbReference type="ARBA" id="ARBA00022989"/>
    </source>
</evidence>
<dbReference type="AlphaFoldDB" id="A0A1C3UTY4"/>
<dbReference type="Gene3D" id="1.20.120.550">
    <property type="entry name" value="Membrane associated eicosanoid/glutathione metabolism-like domain"/>
    <property type="match status" value="1"/>
</dbReference>
<name>A0A1C3UTY4_9HYPH</name>
<keyword evidence="3 5" id="KW-1133">Transmembrane helix</keyword>
<dbReference type="Proteomes" id="UP000199101">
    <property type="component" value="Unassembled WGS sequence"/>
</dbReference>
<feature type="transmembrane region" description="Helical" evidence="5">
    <location>
        <begin position="86"/>
        <end position="105"/>
    </location>
</feature>
<evidence type="ECO:0008006" key="8">
    <source>
        <dbReference type="Google" id="ProtNLM"/>
    </source>
</evidence>